<dbReference type="Proteomes" id="UP000232638">
    <property type="component" value="Chromosome"/>
</dbReference>
<dbReference type="OrthoDB" id="9765195at2"/>
<dbReference type="SUPFAM" id="SSF51445">
    <property type="entry name" value="(Trans)glycosidases"/>
    <property type="match status" value="1"/>
</dbReference>
<dbReference type="RefSeq" id="WP_100918995.1">
    <property type="nucleotide sequence ID" value="NZ_CP020370.1"/>
</dbReference>
<dbReference type="InterPro" id="IPR001360">
    <property type="entry name" value="Glyco_hydro_1"/>
</dbReference>
<feature type="binding site" evidence="10">
    <location>
        <position position="294"/>
    </location>
    <ligand>
        <name>substrate</name>
    </ligand>
</feature>
<comment type="similarity">
    <text evidence="2 11">Belongs to the glycosyl hydrolase 1 family.</text>
</comment>
<dbReference type="PANTHER" id="PTHR10353">
    <property type="entry name" value="GLYCOSYL HYDROLASE"/>
    <property type="match status" value="1"/>
</dbReference>
<evidence type="ECO:0000256" key="5">
    <source>
        <dbReference type="ARBA" id="ARBA00023001"/>
    </source>
</evidence>
<keyword evidence="4 11" id="KW-0378">Hydrolase</keyword>
<dbReference type="AlphaFoldDB" id="A0A2K8U6I9"/>
<dbReference type="GO" id="GO:0030245">
    <property type="term" value="P:cellulose catabolic process"/>
    <property type="evidence" value="ECO:0007669"/>
    <property type="project" value="UniProtKB-KW"/>
</dbReference>
<feature type="binding site" evidence="10">
    <location>
        <begin position="406"/>
        <end position="407"/>
    </location>
    <ligand>
        <name>substrate</name>
    </ligand>
</feature>
<evidence type="ECO:0000313" key="13">
    <source>
        <dbReference type="Proteomes" id="UP000232638"/>
    </source>
</evidence>
<dbReference type="FunFam" id="3.20.20.80:FF:000004">
    <property type="entry name" value="Beta-glucosidase 6-phospho-beta-glucosidase"/>
    <property type="match status" value="1"/>
</dbReference>
<dbReference type="GO" id="GO:0005829">
    <property type="term" value="C:cytosol"/>
    <property type="evidence" value="ECO:0007669"/>
    <property type="project" value="TreeGrafter"/>
</dbReference>
<dbReference type="PROSITE" id="PS00653">
    <property type="entry name" value="GLYCOSYL_HYDROL_F1_2"/>
    <property type="match status" value="1"/>
</dbReference>
<evidence type="ECO:0000256" key="1">
    <source>
        <dbReference type="ARBA" id="ARBA00000448"/>
    </source>
</evidence>
<evidence type="ECO:0000313" key="12">
    <source>
        <dbReference type="EMBL" id="AUB81218.1"/>
    </source>
</evidence>
<dbReference type="EC" id="3.2.1.21" evidence="3 11"/>
<proteinExistence type="inferred from homology"/>
<evidence type="ECO:0000256" key="7">
    <source>
        <dbReference type="ARBA" id="ARBA00023295"/>
    </source>
</evidence>
<keyword evidence="8" id="KW-0624">Polysaccharide degradation</keyword>
<feature type="binding site" evidence="10">
    <location>
        <position position="166"/>
    </location>
    <ligand>
        <name>substrate</name>
    </ligand>
</feature>
<evidence type="ECO:0000256" key="2">
    <source>
        <dbReference type="ARBA" id="ARBA00010838"/>
    </source>
</evidence>
<dbReference type="PANTHER" id="PTHR10353:SF36">
    <property type="entry name" value="LP05116P"/>
    <property type="match status" value="1"/>
</dbReference>
<dbReference type="InterPro" id="IPR017853">
    <property type="entry name" value="GH"/>
</dbReference>
<dbReference type="Gene3D" id="3.20.20.80">
    <property type="entry name" value="Glycosidases"/>
    <property type="match status" value="1"/>
</dbReference>
<evidence type="ECO:0000256" key="4">
    <source>
        <dbReference type="ARBA" id="ARBA00022801"/>
    </source>
</evidence>
<feature type="active site" description="Proton donor" evidence="9">
    <location>
        <position position="167"/>
    </location>
</feature>
<keyword evidence="13" id="KW-1185">Reference proteome</keyword>
<gene>
    <name evidence="12" type="ORF">THSYN_09820</name>
</gene>
<evidence type="ECO:0000256" key="6">
    <source>
        <dbReference type="ARBA" id="ARBA00023277"/>
    </source>
</evidence>
<feature type="binding site" evidence="10">
    <location>
        <position position="21"/>
    </location>
    <ligand>
        <name>substrate</name>
    </ligand>
</feature>
<evidence type="ECO:0000256" key="3">
    <source>
        <dbReference type="ARBA" id="ARBA00012744"/>
    </source>
</evidence>
<organism evidence="12 13">
    <name type="scientific">Candidatus Thiodictyon syntrophicum</name>
    <dbReference type="NCBI Taxonomy" id="1166950"/>
    <lineage>
        <taxon>Bacteria</taxon>
        <taxon>Pseudomonadati</taxon>
        <taxon>Pseudomonadota</taxon>
        <taxon>Gammaproteobacteria</taxon>
        <taxon>Chromatiales</taxon>
        <taxon>Chromatiaceae</taxon>
        <taxon>Thiodictyon</taxon>
    </lineage>
</organism>
<accession>A0A2K8U6I9</accession>
<evidence type="ECO:0000256" key="10">
    <source>
        <dbReference type="PIRSR" id="PIRSR617736-2"/>
    </source>
</evidence>
<protein>
    <recommendedName>
        <fullName evidence="3 11">Beta-glucosidase</fullName>
        <ecNumber evidence="3 11">3.2.1.21</ecNumber>
    </recommendedName>
</protein>
<dbReference type="EMBL" id="CP020370">
    <property type="protein sequence ID" value="AUB81218.1"/>
    <property type="molecule type" value="Genomic_DNA"/>
</dbReference>
<dbReference type="Pfam" id="PF00232">
    <property type="entry name" value="Glyco_hydro_1"/>
    <property type="match status" value="1"/>
</dbReference>
<dbReference type="GO" id="GO:0008422">
    <property type="term" value="F:beta-glucosidase activity"/>
    <property type="evidence" value="ECO:0007669"/>
    <property type="project" value="UniProtKB-EC"/>
</dbReference>
<name>A0A2K8U6I9_9GAMM</name>
<dbReference type="NCBIfam" id="TIGR03356">
    <property type="entry name" value="BGL"/>
    <property type="match status" value="1"/>
</dbReference>
<reference evidence="12 13" key="1">
    <citation type="submission" date="2017-03" db="EMBL/GenBank/DDBJ databases">
        <title>Complete genome sequence of Candidatus 'Thiodictyon syntrophicum' sp. nov. strain Cad16T, a photolithoautotroph purple sulfur bacterium isolated from an alpine meromictic lake.</title>
        <authorList>
            <person name="Luedin S.M."/>
            <person name="Pothier J.F."/>
            <person name="Danza F."/>
            <person name="Storelli N."/>
            <person name="Wittwer M."/>
            <person name="Tonolla M."/>
        </authorList>
    </citation>
    <scope>NUCLEOTIDE SEQUENCE [LARGE SCALE GENOMIC DNA]</scope>
    <source>
        <strain evidence="12 13">Cad16T</strain>
    </source>
</reference>
<keyword evidence="6" id="KW-0119">Carbohydrate metabolism</keyword>
<dbReference type="PRINTS" id="PR00131">
    <property type="entry name" value="GLHYDRLASE1"/>
</dbReference>
<evidence type="ECO:0000256" key="9">
    <source>
        <dbReference type="PIRSR" id="PIRSR617736-1"/>
    </source>
</evidence>
<evidence type="ECO:0000256" key="8">
    <source>
        <dbReference type="ARBA" id="ARBA00023326"/>
    </source>
</evidence>
<feature type="binding site" evidence="10">
    <location>
        <position position="122"/>
    </location>
    <ligand>
        <name>substrate</name>
    </ligand>
</feature>
<evidence type="ECO:0000256" key="11">
    <source>
        <dbReference type="RuleBase" id="RU361175"/>
    </source>
</evidence>
<keyword evidence="7 11" id="KW-0326">Glycosidase</keyword>
<sequence>MSHDLTFPTGFLWGAATSAYQIEGSPLADGAGACIWQGFSHTPGRTVNGDTGDLACDHYRRSHTDLDLMAELGLNAYRFSVAWGRVLPNGTGRVNAAGLDFYQRLVDGLLERGIAPMLTLYHWDLPEALQARGGWVNPDSPRWFADYAATLYEALDDRVGLWVTLNEPWVSTVLGYLTGEHAPGRRTLHEPPLVAHHQLCAHAAAVAAYRDLGRHQIGISLNLEPQAPATDEPADQEAARRRHHFINRWFLDPLLLGQYPDQLTAIFGSDWPRFPPEDLARISAPLDFLGVNYYSRGLVRHDPTDLPLQARRLTRTDRPRTAMDWEVYPQGLTETLVWIKERYGDLPLYITESGAAFDDPEPTKGQVHDPRRVDYLRDHLAAAHAALEQGVDLRGYFAWSLLDNFEWAEGYAKRFGLIHVDRITQKRTLKDSARFYREFIREAGG</sequence>
<comment type="catalytic activity">
    <reaction evidence="1 11">
        <text>Hydrolysis of terminal, non-reducing beta-D-glucosyl residues with release of beta-D-glucose.</text>
        <dbReference type="EC" id="3.2.1.21"/>
    </reaction>
</comment>
<keyword evidence="5" id="KW-0136">Cellulose degradation</keyword>
<dbReference type="InterPro" id="IPR017736">
    <property type="entry name" value="Glyco_hydro_1_beta-glucosidase"/>
</dbReference>
<feature type="active site" description="Nucleophile" evidence="9">
    <location>
        <position position="352"/>
    </location>
</feature>
<dbReference type="KEGG" id="tsy:THSYN_09820"/>
<feature type="binding site" evidence="10">
    <location>
        <position position="399"/>
    </location>
    <ligand>
        <name>substrate</name>
    </ligand>
</feature>
<dbReference type="InterPro" id="IPR033132">
    <property type="entry name" value="GH_1_N_CS"/>
</dbReference>